<name>A0A1G7QN64_9EURY</name>
<keyword evidence="1" id="KW-1133">Transmembrane helix</keyword>
<keyword evidence="1" id="KW-0472">Membrane</keyword>
<evidence type="ECO:0000313" key="3">
    <source>
        <dbReference type="Proteomes" id="UP000199076"/>
    </source>
</evidence>
<dbReference type="EMBL" id="FNBK01000013">
    <property type="protein sequence ID" value="SDF99981.1"/>
    <property type="molecule type" value="Genomic_DNA"/>
</dbReference>
<keyword evidence="3" id="KW-1185">Reference proteome</keyword>
<feature type="transmembrane region" description="Helical" evidence="1">
    <location>
        <begin position="12"/>
        <end position="30"/>
    </location>
</feature>
<feature type="transmembrane region" description="Helical" evidence="1">
    <location>
        <begin position="64"/>
        <end position="83"/>
    </location>
</feature>
<feature type="transmembrane region" description="Helical" evidence="1">
    <location>
        <begin position="36"/>
        <end position="52"/>
    </location>
</feature>
<accession>A0A1G7QN64</accession>
<reference evidence="3" key="1">
    <citation type="submission" date="2016-10" db="EMBL/GenBank/DDBJ databases">
        <authorList>
            <person name="Varghese N."/>
            <person name="Submissions S."/>
        </authorList>
    </citation>
    <scope>NUCLEOTIDE SEQUENCE [LARGE SCALE GENOMIC DNA]</scope>
    <source>
        <strain evidence="3">IBRC-M 10760</strain>
    </source>
</reference>
<dbReference type="RefSeq" id="WP_092694010.1">
    <property type="nucleotide sequence ID" value="NZ_FNBK01000013.1"/>
</dbReference>
<gene>
    <name evidence="2" type="ORF">SAMN05216218_11324</name>
</gene>
<keyword evidence="1" id="KW-0812">Transmembrane</keyword>
<organism evidence="2 3">
    <name type="scientific">Halorientalis regularis</name>
    <dbReference type="NCBI Taxonomy" id="660518"/>
    <lineage>
        <taxon>Archaea</taxon>
        <taxon>Methanobacteriati</taxon>
        <taxon>Methanobacteriota</taxon>
        <taxon>Stenosarchaea group</taxon>
        <taxon>Halobacteria</taxon>
        <taxon>Halobacteriales</taxon>
        <taxon>Haloarculaceae</taxon>
        <taxon>Halorientalis</taxon>
    </lineage>
</organism>
<feature type="transmembrane region" description="Helical" evidence="1">
    <location>
        <begin position="89"/>
        <end position="106"/>
    </location>
</feature>
<proteinExistence type="predicted"/>
<protein>
    <submittedName>
        <fullName evidence="2">Uncharacterized protein</fullName>
    </submittedName>
</protein>
<evidence type="ECO:0000256" key="1">
    <source>
        <dbReference type="SAM" id="Phobius"/>
    </source>
</evidence>
<sequence length="133" mass="13936">MDEKYERGILRISAVFLLAAALLIPVGYAGIGASPVLPVGFAVLAAGLYVAWQRSDEYGVYLSGLWLGPVLAAIVAVAGFVIGASPGELQALGGIVGLVGVFNLILRPVYRIVHYIVAGAVQIGREIQEERSS</sequence>
<dbReference type="AlphaFoldDB" id="A0A1G7QN64"/>
<dbReference type="OrthoDB" id="234408at2157"/>
<evidence type="ECO:0000313" key="2">
    <source>
        <dbReference type="EMBL" id="SDF99981.1"/>
    </source>
</evidence>
<dbReference type="STRING" id="660518.SAMN05216218_11324"/>
<dbReference type="Proteomes" id="UP000199076">
    <property type="component" value="Unassembled WGS sequence"/>
</dbReference>